<dbReference type="RefSeq" id="XP_066065595.1">
    <property type="nucleotide sequence ID" value="XM_066209498.1"/>
</dbReference>
<name>A0A1E3IZT3_9TREE</name>
<gene>
    <name evidence="3" type="ORF">L203_100030</name>
</gene>
<keyword evidence="2" id="KW-0812">Transmembrane</keyword>
<feature type="compositionally biased region" description="Basic and acidic residues" evidence="1">
    <location>
        <begin position="117"/>
        <end position="213"/>
    </location>
</feature>
<dbReference type="KEGG" id="cdep:91084246"/>
<feature type="transmembrane region" description="Helical" evidence="2">
    <location>
        <begin position="44"/>
        <end position="63"/>
    </location>
</feature>
<feature type="region of interest" description="Disordered" evidence="1">
    <location>
        <begin position="115"/>
        <end position="226"/>
    </location>
</feature>
<reference evidence="3" key="2">
    <citation type="journal article" date="2022" name="Elife">
        <title>Obligate sexual reproduction of a homothallic fungus closely related to the Cryptococcus pathogenic species complex.</title>
        <authorList>
            <person name="Passer A.R."/>
            <person name="Clancey S.A."/>
            <person name="Shea T."/>
            <person name="David-Palma M."/>
            <person name="Averette A.F."/>
            <person name="Boekhout T."/>
            <person name="Porcel B.M."/>
            <person name="Nowrousian M."/>
            <person name="Cuomo C.A."/>
            <person name="Sun S."/>
            <person name="Heitman J."/>
            <person name="Coelho M.A."/>
        </authorList>
    </citation>
    <scope>NUCLEOTIDE SEQUENCE</scope>
    <source>
        <strain evidence="3">CBS 7841</strain>
    </source>
</reference>
<dbReference type="VEuPathDB" id="FungiDB:L203_00313"/>
<feature type="compositionally biased region" description="Low complexity" evidence="1">
    <location>
        <begin position="11"/>
        <end position="35"/>
    </location>
</feature>
<dbReference type="EMBL" id="CP143784">
    <property type="protein sequence ID" value="WVN84894.1"/>
    <property type="molecule type" value="Genomic_DNA"/>
</dbReference>
<proteinExistence type="predicted"/>
<keyword evidence="4" id="KW-1185">Reference proteome</keyword>
<evidence type="ECO:0000313" key="4">
    <source>
        <dbReference type="Proteomes" id="UP000094043"/>
    </source>
</evidence>
<dbReference type="OrthoDB" id="2564982at2759"/>
<reference evidence="3" key="3">
    <citation type="submission" date="2024-01" db="EMBL/GenBank/DDBJ databases">
        <authorList>
            <person name="Coelho M.A."/>
            <person name="David-Palma M."/>
            <person name="Shea T."/>
            <person name="Sun S."/>
            <person name="Cuomo C.A."/>
            <person name="Heitman J."/>
        </authorList>
    </citation>
    <scope>NUCLEOTIDE SEQUENCE</scope>
    <source>
        <strain evidence="3">CBS 7841</strain>
    </source>
</reference>
<evidence type="ECO:0000256" key="1">
    <source>
        <dbReference type="SAM" id="MobiDB-lite"/>
    </source>
</evidence>
<protein>
    <submittedName>
        <fullName evidence="3">Uncharacterized protein</fullName>
    </submittedName>
</protein>
<dbReference type="GeneID" id="91084246"/>
<sequence>MAPHTLYVRASETSTSASPSDSSTSSSSDTSSSGSFMDKHGKQVYIALAVIGGLLLLILIWAYSKNRLSFPPFNQKRCVTCKRGISRSDRFDKDYFEDGRSGRFKCRKCQEEEEDKDIEKELDSDGLRTPQDETPKRRDRDREVKSDETGREPREGSRKPREGDRDREARPKRRDGDVSKDAGEKHSSKVREGQRPPSRKREVDHRDTHDAKPTRKKHDSDDSESD</sequence>
<organism evidence="3 4">
    <name type="scientific">Cryptococcus depauperatus CBS 7841</name>
    <dbReference type="NCBI Taxonomy" id="1295531"/>
    <lineage>
        <taxon>Eukaryota</taxon>
        <taxon>Fungi</taxon>
        <taxon>Dikarya</taxon>
        <taxon>Basidiomycota</taxon>
        <taxon>Agaricomycotina</taxon>
        <taxon>Tremellomycetes</taxon>
        <taxon>Tremellales</taxon>
        <taxon>Cryptococcaceae</taxon>
        <taxon>Cryptococcus</taxon>
    </lineage>
</organism>
<dbReference type="AlphaFoldDB" id="A0A1E3IZT3"/>
<keyword evidence="2" id="KW-1133">Transmembrane helix</keyword>
<accession>A0A1E3IZT3</accession>
<reference evidence="3" key="1">
    <citation type="submission" date="2016-06" db="EMBL/GenBank/DDBJ databases">
        <authorList>
            <person name="Cuomo C."/>
            <person name="Litvintseva A."/>
            <person name="Heitman J."/>
            <person name="Chen Y."/>
            <person name="Sun S."/>
            <person name="Springer D."/>
            <person name="Dromer F."/>
            <person name="Young S."/>
            <person name="Zeng Q."/>
            <person name="Chapman S."/>
            <person name="Gujja S."/>
            <person name="Saif S."/>
            <person name="Birren B."/>
        </authorList>
    </citation>
    <scope>NUCLEOTIDE SEQUENCE</scope>
    <source>
        <strain evidence="3">CBS 7841</strain>
    </source>
</reference>
<feature type="region of interest" description="Disordered" evidence="1">
    <location>
        <begin position="1"/>
        <end position="35"/>
    </location>
</feature>
<dbReference type="Proteomes" id="UP000094043">
    <property type="component" value="Chromosome 1"/>
</dbReference>
<evidence type="ECO:0000256" key="2">
    <source>
        <dbReference type="SAM" id="Phobius"/>
    </source>
</evidence>
<keyword evidence="2" id="KW-0472">Membrane</keyword>
<evidence type="ECO:0000313" key="3">
    <source>
        <dbReference type="EMBL" id="WVN84894.1"/>
    </source>
</evidence>